<evidence type="ECO:0000259" key="3">
    <source>
        <dbReference type="Pfam" id="PF00561"/>
    </source>
</evidence>
<dbReference type="PANTHER" id="PTHR43798:SF33">
    <property type="entry name" value="HYDROLASE, PUTATIVE (AFU_ORTHOLOGUE AFUA_2G14860)-RELATED"/>
    <property type="match status" value="1"/>
</dbReference>
<evidence type="ECO:0000256" key="2">
    <source>
        <dbReference type="ARBA" id="ARBA00022801"/>
    </source>
</evidence>
<sequence length="347" mass="38642">MKNMTMKKKALRFTKWTFFAFITIFIFKGCIPTKLAMPAIQPRATTRYWELPTGSKIAYTHLAGQGVKKPYPIIYLHGGPGGYVYTKNIETLGALSAFGYDVYLYDQVGCGLSERLDKVKEYTAVRHQQDLEEIIKVLGVEKVILVGQSWGGALAVLYAADNPSKVDKIVFTCPGSIKPVNEALEKVKAPDSLGLKEPYSPNAKVLPIVLNPRYVSIGMWARFFGVKLASDKEADGYLTKMAFVFTKGLVCDSTRALKEEGGAGGYCNLNTSVSYGDLKDPRIKLKDNKIPVLVMKGQCDYISWGYTKEYLDLFSNSKLTLIPNSGHQIFAEQPELYAAEIRRFLAH</sequence>
<organism evidence="4 5">
    <name type="scientific">Hymenobacter elongatus</name>
    <dbReference type="NCBI Taxonomy" id="877208"/>
    <lineage>
        <taxon>Bacteria</taxon>
        <taxon>Pseudomonadati</taxon>
        <taxon>Bacteroidota</taxon>
        <taxon>Cytophagia</taxon>
        <taxon>Cytophagales</taxon>
        <taxon>Hymenobacteraceae</taxon>
        <taxon>Hymenobacter</taxon>
    </lineage>
</organism>
<dbReference type="Gene3D" id="3.40.50.1820">
    <property type="entry name" value="alpha/beta hydrolase"/>
    <property type="match status" value="1"/>
</dbReference>
<dbReference type="InterPro" id="IPR002410">
    <property type="entry name" value="Peptidase_S33"/>
</dbReference>
<dbReference type="EMBL" id="SRLD01000010">
    <property type="protein sequence ID" value="TGE17540.1"/>
    <property type="molecule type" value="Genomic_DNA"/>
</dbReference>
<name>A0A4Z0PM48_9BACT</name>
<comment type="similarity">
    <text evidence="1">Belongs to the peptidase S33 family.</text>
</comment>
<dbReference type="GO" id="GO:0008233">
    <property type="term" value="F:peptidase activity"/>
    <property type="evidence" value="ECO:0007669"/>
    <property type="project" value="InterPro"/>
</dbReference>
<proteinExistence type="inferred from homology"/>
<reference evidence="4 5" key="1">
    <citation type="submission" date="2019-04" db="EMBL/GenBank/DDBJ databases">
        <authorList>
            <person name="Feng G."/>
            <person name="Zhang J."/>
            <person name="Zhu H."/>
        </authorList>
    </citation>
    <scope>NUCLEOTIDE SEQUENCE [LARGE SCALE GENOMIC DNA]</scope>
    <source>
        <strain evidence="4 5">JCM 17223</strain>
    </source>
</reference>
<dbReference type="PANTHER" id="PTHR43798">
    <property type="entry name" value="MONOACYLGLYCEROL LIPASE"/>
    <property type="match status" value="1"/>
</dbReference>
<dbReference type="InterPro" id="IPR000073">
    <property type="entry name" value="AB_hydrolase_1"/>
</dbReference>
<evidence type="ECO:0000256" key="1">
    <source>
        <dbReference type="ARBA" id="ARBA00010088"/>
    </source>
</evidence>
<evidence type="ECO:0000313" key="4">
    <source>
        <dbReference type="EMBL" id="TGE17540.1"/>
    </source>
</evidence>
<accession>A0A4Z0PM48</accession>
<feature type="domain" description="AB hydrolase-1" evidence="3">
    <location>
        <begin position="71"/>
        <end position="184"/>
    </location>
</feature>
<dbReference type="AlphaFoldDB" id="A0A4Z0PM48"/>
<dbReference type="RefSeq" id="WP_135496957.1">
    <property type="nucleotide sequence ID" value="NZ_SRLD01000010.1"/>
</dbReference>
<comment type="caution">
    <text evidence="4">The sequence shown here is derived from an EMBL/GenBank/DDBJ whole genome shotgun (WGS) entry which is preliminary data.</text>
</comment>
<dbReference type="PRINTS" id="PR00793">
    <property type="entry name" value="PROAMNOPTASE"/>
</dbReference>
<dbReference type="Pfam" id="PF00561">
    <property type="entry name" value="Abhydrolase_1"/>
    <property type="match status" value="1"/>
</dbReference>
<dbReference type="GO" id="GO:0006508">
    <property type="term" value="P:proteolysis"/>
    <property type="evidence" value="ECO:0007669"/>
    <property type="project" value="InterPro"/>
</dbReference>
<dbReference type="GO" id="GO:0016020">
    <property type="term" value="C:membrane"/>
    <property type="evidence" value="ECO:0007669"/>
    <property type="project" value="TreeGrafter"/>
</dbReference>
<keyword evidence="5" id="KW-1185">Reference proteome</keyword>
<protein>
    <submittedName>
        <fullName evidence="4">Alpha/beta hydrolase</fullName>
    </submittedName>
</protein>
<dbReference type="InterPro" id="IPR050266">
    <property type="entry name" value="AB_hydrolase_sf"/>
</dbReference>
<dbReference type="OrthoDB" id="9796770at2"/>
<dbReference type="Proteomes" id="UP000297739">
    <property type="component" value="Unassembled WGS sequence"/>
</dbReference>
<dbReference type="SUPFAM" id="SSF53474">
    <property type="entry name" value="alpha/beta-Hydrolases"/>
    <property type="match status" value="1"/>
</dbReference>
<dbReference type="PRINTS" id="PR00111">
    <property type="entry name" value="ABHYDROLASE"/>
</dbReference>
<keyword evidence="2 4" id="KW-0378">Hydrolase</keyword>
<gene>
    <name evidence="4" type="ORF">E5J99_06720</name>
</gene>
<evidence type="ECO:0000313" key="5">
    <source>
        <dbReference type="Proteomes" id="UP000297739"/>
    </source>
</evidence>
<dbReference type="InterPro" id="IPR029058">
    <property type="entry name" value="AB_hydrolase_fold"/>
</dbReference>